<protein>
    <submittedName>
        <fullName evidence="1">Uncharacterized protein</fullName>
    </submittedName>
</protein>
<evidence type="ECO:0000313" key="1">
    <source>
        <dbReference type="EMBL" id="EMI22653.1"/>
    </source>
</evidence>
<dbReference type="Proteomes" id="UP000011991">
    <property type="component" value="Unassembled WGS sequence"/>
</dbReference>
<proteinExistence type="predicted"/>
<dbReference type="EMBL" id="ANOG01000063">
    <property type="protein sequence ID" value="EMI22653.1"/>
    <property type="molecule type" value="Genomic_DNA"/>
</dbReference>
<reference evidence="1 2" key="1">
    <citation type="journal article" date="2013" name="Mar. Genomics">
        <title>Expression of sulfatases in Rhodopirellula baltica and the diversity of sulfatases in the genus Rhodopirellula.</title>
        <authorList>
            <person name="Wegner C.E."/>
            <person name="Richter-Heitmann T."/>
            <person name="Klindworth A."/>
            <person name="Klockow C."/>
            <person name="Richter M."/>
            <person name="Achstetter T."/>
            <person name="Glockner F.O."/>
            <person name="Harder J."/>
        </authorList>
    </citation>
    <scope>NUCLEOTIDE SEQUENCE [LARGE SCALE GENOMIC DNA]</scope>
    <source>
        <strain evidence="1 2">SM1</strain>
    </source>
</reference>
<dbReference type="PATRIC" id="fig|1265738.3.peg.441"/>
<dbReference type="AlphaFoldDB" id="M5RTI5"/>
<accession>M5RTI5</accession>
<gene>
    <name evidence="1" type="ORF">RMSM_00435</name>
</gene>
<sequence>MDVAPIFLLFRCVESKSFAASLLLIATDARSVGEGSPTDLNVE</sequence>
<organism evidence="1 2">
    <name type="scientific">Rhodopirellula maiorica SM1</name>
    <dbReference type="NCBI Taxonomy" id="1265738"/>
    <lineage>
        <taxon>Bacteria</taxon>
        <taxon>Pseudomonadati</taxon>
        <taxon>Planctomycetota</taxon>
        <taxon>Planctomycetia</taxon>
        <taxon>Pirellulales</taxon>
        <taxon>Pirellulaceae</taxon>
        <taxon>Novipirellula</taxon>
    </lineage>
</organism>
<evidence type="ECO:0000313" key="2">
    <source>
        <dbReference type="Proteomes" id="UP000011991"/>
    </source>
</evidence>
<name>M5RTI5_9BACT</name>
<keyword evidence="2" id="KW-1185">Reference proteome</keyword>
<comment type="caution">
    <text evidence="1">The sequence shown here is derived from an EMBL/GenBank/DDBJ whole genome shotgun (WGS) entry which is preliminary data.</text>
</comment>